<dbReference type="EMBL" id="QLII01000001">
    <property type="protein sequence ID" value="RAI75873.1"/>
    <property type="molecule type" value="Genomic_DNA"/>
</dbReference>
<name>A0A327NM42_9BACT</name>
<comment type="caution">
    <text evidence="1">The sequence shown here is derived from an EMBL/GenBank/DDBJ whole genome shotgun (WGS) entry which is preliminary data.</text>
</comment>
<proteinExistence type="predicted"/>
<dbReference type="Proteomes" id="UP000249016">
    <property type="component" value="Unassembled WGS sequence"/>
</dbReference>
<gene>
    <name evidence="1" type="ORF">HMF3257_19990</name>
</gene>
<dbReference type="AlphaFoldDB" id="A0A327NM42"/>
<evidence type="ECO:0000313" key="1">
    <source>
        <dbReference type="EMBL" id="RAI75873.1"/>
    </source>
</evidence>
<organism evidence="1 2">
    <name type="scientific">Spirosoma telluris</name>
    <dbReference type="NCBI Taxonomy" id="2183553"/>
    <lineage>
        <taxon>Bacteria</taxon>
        <taxon>Pseudomonadati</taxon>
        <taxon>Bacteroidota</taxon>
        <taxon>Cytophagia</taxon>
        <taxon>Cytophagales</taxon>
        <taxon>Cytophagaceae</taxon>
        <taxon>Spirosoma</taxon>
    </lineage>
</organism>
<evidence type="ECO:0008006" key="3">
    <source>
        <dbReference type="Google" id="ProtNLM"/>
    </source>
</evidence>
<reference evidence="1 2" key="1">
    <citation type="submission" date="2018-06" db="EMBL/GenBank/DDBJ databases">
        <title>Spirosoma sp. HMF3257 Genome sequencing and assembly.</title>
        <authorList>
            <person name="Kang H."/>
            <person name="Cha I."/>
            <person name="Kim H."/>
            <person name="Kang J."/>
            <person name="Joh K."/>
        </authorList>
    </citation>
    <scope>NUCLEOTIDE SEQUENCE [LARGE SCALE GENOMIC DNA]</scope>
    <source>
        <strain evidence="1 2">HMF3257</strain>
    </source>
</reference>
<accession>A0A327NM42</accession>
<dbReference type="InterPro" id="IPR036116">
    <property type="entry name" value="FN3_sf"/>
</dbReference>
<evidence type="ECO:0000313" key="2">
    <source>
        <dbReference type="Proteomes" id="UP000249016"/>
    </source>
</evidence>
<dbReference type="SUPFAM" id="SSF49265">
    <property type="entry name" value="Fibronectin type III"/>
    <property type="match status" value="1"/>
</dbReference>
<dbReference type="Gene3D" id="2.60.40.10">
    <property type="entry name" value="Immunoglobulins"/>
    <property type="match status" value="2"/>
</dbReference>
<dbReference type="InterPro" id="IPR013783">
    <property type="entry name" value="Ig-like_fold"/>
</dbReference>
<protein>
    <recommendedName>
        <fullName evidence="3">Fibronectin type III domain-containing protein</fullName>
    </recommendedName>
</protein>
<keyword evidence="2" id="KW-1185">Reference proteome</keyword>
<sequence length="317" mass="35496">MAVVDTAGNVAYSAPITAMIEDRTPPIAPKGIRAKVDTSGIVTIQWPNSPESDVLGYKVYRSYEQDNEYYEQRTIGILADSMFVDTLPSRTLTRQAFYKIIAVDFSNNHSGFSAPITVALPDKVPPATPIIQAALVENHAIRLRLIPSLSDDVVEHTLYRREPTGVWREITKIPGHPTANLVVLDSALTHEQTYEYSLVARDWGGLQSERSFVVSAQYIDLRKLVVAAPSGLKAVYDPKQKQIRIEWVCKPPETMYHYLIYRGINGEAISTYKQVRGTNTFTDTALPTEGVYEYAVRLVLPEDQSKLSETGKVTYRK</sequence>